<proteinExistence type="predicted"/>
<gene>
    <name evidence="8" type="ORF">AJ80_09217</name>
</gene>
<evidence type="ECO:0000256" key="6">
    <source>
        <dbReference type="SAM" id="MobiDB-lite"/>
    </source>
</evidence>
<evidence type="ECO:0000256" key="3">
    <source>
        <dbReference type="ARBA" id="ARBA00022692"/>
    </source>
</evidence>
<comment type="caution">
    <text evidence="8">The sequence shown here is derived from an EMBL/GenBank/DDBJ whole genome shotgun (WGS) entry which is preliminary data.</text>
</comment>
<feature type="transmembrane region" description="Helical" evidence="7">
    <location>
        <begin position="437"/>
        <end position="459"/>
    </location>
</feature>
<evidence type="ECO:0000256" key="5">
    <source>
        <dbReference type="ARBA" id="ARBA00023136"/>
    </source>
</evidence>
<feature type="transmembrane region" description="Helical" evidence="7">
    <location>
        <begin position="309"/>
        <end position="331"/>
    </location>
</feature>
<dbReference type="GO" id="GO:0022857">
    <property type="term" value="F:transmembrane transporter activity"/>
    <property type="evidence" value="ECO:0007669"/>
    <property type="project" value="InterPro"/>
</dbReference>
<accession>A0A2B7WLB6</accession>
<keyword evidence="2" id="KW-0813">Transport</keyword>
<evidence type="ECO:0000256" key="7">
    <source>
        <dbReference type="SAM" id="Phobius"/>
    </source>
</evidence>
<dbReference type="AlphaFoldDB" id="A0A2B7WLB6"/>
<keyword evidence="5 7" id="KW-0472">Membrane</keyword>
<feature type="transmembrane region" description="Helical" evidence="7">
    <location>
        <begin position="413"/>
        <end position="431"/>
    </location>
</feature>
<feature type="transmembrane region" description="Helical" evidence="7">
    <location>
        <begin position="229"/>
        <end position="249"/>
    </location>
</feature>
<feature type="transmembrane region" description="Helical" evidence="7">
    <location>
        <begin position="269"/>
        <end position="288"/>
    </location>
</feature>
<dbReference type="OrthoDB" id="3257095at2759"/>
<dbReference type="STRING" id="1447883.A0A2B7WLB6"/>
<feature type="transmembrane region" description="Helical" evidence="7">
    <location>
        <begin position="479"/>
        <end position="498"/>
    </location>
</feature>
<evidence type="ECO:0000256" key="1">
    <source>
        <dbReference type="ARBA" id="ARBA00004141"/>
    </source>
</evidence>
<feature type="transmembrane region" description="Helical" evidence="7">
    <location>
        <begin position="108"/>
        <end position="128"/>
    </location>
</feature>
<dbReference type="PIRSF" id="PIRSF006060">
    <property type="entry name" value="AA_transporter"/>
    <property type="match status" value="1"/>
</dbReference>
<name>A0A2B7WLB6_POLH7</name>
<dbReference type="Proteomes" id="UP000224634">
    <property type="component" value="Unassembled WGS sequence"/>
</dbReference>
<evidence type="ECO:0000313" key="9">
    <source>
        <dbReference type="Proteomes" id="UP000224634"/>
    </source>
</evidence>
<dbReference type="InterPro" id="IPR002293">
    <property type="entry name" value="AA/rel_permease1"/>
</dbReference>
<sequence length="557" mass="60826">MAASMAVSPNASSSDALGKASPHGSLNELSEVYDLEGTEVEEAEAPESKFSGHTKYDQSNMTRMGKRQEFVRNFRPLSALSFSILLQATWEFILISNNQGLINGGLAGLFWSFIWTIIGFMFVILSLAEMASMAPISGGQYHWVSEFASPKYQKALSYVTGWMSVLAWQAGAASGSFLTGTIIQGLISVNNPSYQPKDWESTLFVFAMVAIIYICNMWAAQGLPMIQNLLVVIHIFGFMAIISVFWVLSPHQTASAVFTEFRNAGGWPTMGIALMVGQVSAMFCSISADATAHMAEEVTDASRTVPMAITWGYISNVLLGIVMVVSFLFALPDVESALEDPTGFPFLYAFRNAVSPAGVNALTAIILLLVITSNIAFNASASRQAFSFARDNGLPFAEWLSAVHPKRHIPANAILASCIISILLALINLVSGTAYEAIVSLTIAALMATYIVSIACVLYRRIYHPELLPPARWNLGSTWGPIINIIALLYVNFAMFWSFWPQQRNIDATSFNFCIVIFMGVLILSILFYIFQGRKVYTGPVTSVEGRRGSQGTPNVE</sequence>
<dbReference type="EMBL" id="PDNA01000258">
    <property type="protein sequence ID" value="PGH00164.1"/>
    <property type="molecule type" value="Genomic_DNA"/>
</dbReference>
<dbReference type="Pfam" id="PF13520">
    <property type="entry name" value="AA_permease_2"/>
    <property type="match status" value="1"/>
</dbReference>
<dbReference type="PANTHER" id="PTHR45649:SF4">
    <property type="entry name" value="TRANSPORTER, PUTATIVE (EUROFUNG)-RELATED"/>
    <property type="match status" value="1"/>
</dbReference>
<evidence type="ECO:0000256" key="4">
    <source>
        <dbReference type="ARBA" id="ARBA00022989"/>
    </source>
</evidence>
<organism evidence="8 9">
    <name type="scientific">Polytolypa hystricis (strain UAMH7299)</name>
    <dbReference type="NCBI Taxonomy" id="1447883"/>
    <lineage>
        <taxon>Eukaryota</taxon>
        <taxon>Fungi</taxon>
        <taxon>Dikarya</taxon>
        <taxon>Ascomycota</taxon>
        <taxon>Pezizomycotina</taxon>
        <taxon>Eurotiomycetes</taxon>
        <taxon>Eurotiomycetidae</taxon>
        <taxon>Onygenales</taxon>
        <taxon>Onygenales incertae sedis</taxon>
        <taxon>Polytolypa</taxon>
    </lineage>
</organism>
<comment type="subcellular location">
    <subcellularLocation>
        <location evidence="1">Membrane</location>
        <topology evidence="1">Multi-pass membrane protein</topology>
    </subcellularLocation>
</comment>
<feature type="transmembrane region" description="Helical" evidence="7">
    <location>
        <begin position="357"/>
        <end position="377"/>
    </location>
</feature>
<evidence type="ECO:0000256" key="2">
    <source>
        <dbReference type="ARBA" id="ARBA00022448"/>
    </source>
</evidence>
<dbReference type="GO" id="GO:0016020">
    <property type="term" value="C:membrane"/>
    <property type="evidence" value="ECO:0007669"/>
    <property type="project" value="UniProtKB-SubCell"/>
</dbReference>
<feature type="transmembrane region" description="Helical" evidence="7">
    <location>
        <begin position="510"/>
        <end position="531"/>
    </location>
</feature>
<evidence type="ECO:0000313" key="8">
    <source>
        <dbReference type="EMBL" id="PGH00164.1"/>
    </source>
</evidence>
<protein>
    <recommendedName>
        <fullName evidence="10">GABA permease</fullName>
    </recommendedName>
</protein>
<feature type="region of interest" description="Disordered" evidence="6">
    <location>
        <begin position="41"/>
        <end position="60"/>
    </location>
</feature>
<keyword evidence="9" id="KW-1185">Reference proteome</keyword>
<evidence type="ECO:0008006" key="10">
    <source>
        <dbReference type="Google" id="ProtNLM"/>
    </source>
</evidence>
<feature type="region of interest" description="Disordered" evidence="6">
    <location>
        <begin position="1"/>
        <end position="25"/>
    </location>
</feature>
<keyword evidence="3 7" id="KW-0812">Transmembrane</keyword>
<feature type="transmembrane region" description="Helical" evidence="7">
    <location>
        <begin position="203"/>
        <end position="220"/>
    </location>
</feature>
<dbReference type="Gene3D" id="1.20.1740.10">
    <property type="entry name" value="Amino acid/polyamine transporter I"/>
    <property type="match status" value="1"/>
</dbReference>
<feature type="transmembrane region" description="Helical" evidence="7">
    <location>
        <begin position="77"/>
        <end position="96"/>
    </location>
</feature>
<keyword evidence="4 7" id="KW-1133">Transmembrane helix</keyword>
<feature type="transmembrane region" description="Helical" evidence="7">
    <location>
        <begin position="159"/>
        <end position="183"/>
    </location>
</feature>
<reference evidence="8 9" key="1">
    <citation type="submission" date="2017-10" db="EMBL/GenBank/DDBJ databases">
        <title>Comparative genomics in systemic dimorphic fungi from Ajellomycetaceae.</title>
        <authorList>
            <person name="Munoz J.F."/>
            <person name="Mcewen J.G."/>
            <person name="Clay O.K."/>
            <person name="Cuomo C.A."/>
        </authorList>
    </citation>
    <scope>NUCLEOTIDE SEQUENCE [LARGE SCALE GENOMIC DNA]</scope>
    <source>
        <strain evidence="8 9">UAMH7299</strain>
    </source>
</reference>
<dbReference type="PANTHER" id="PTHR45649">
    <property type="entry name" value="AMINO-ACID PERMEASE BAT1"/>
    <property type="match status" value="1"/>
</dbReference>